<dbReference type="Proteomes" id="UP000289738">
    <property type="component" value="Chromosome A03"/>
</dbReference>
<evidence type="ECO:0000313" key="1">
    <source>
        <dbReference type="EMBL" id="RYR68413.1"/>
    </source>
</evidence>
<reference evidence="1 2" key="1">
    <citation type="submission" date="2019-01" db="EMBL/GenBank/DDBJ databases">
        <title>Sequencing of cultivated peanut Arachis hypogaea provides insights into genome evolution and oil improvement.</title>
        <authorList>
            <person name="Chen X."/>
        </authorList>
    </citation>
    <scope>NUCLEOTIDE SEQUENCE [LARGE SCALE GENOMIC DNA]</scope>
    <source>
        <strain evidence="2">cv. Fuhuasheng</strain>
        <tissue evidence="1">Leaves</tissue>
    </source>
</reference>
<gene>
    <name evidence="1" type="ORF">Ahy_A03g014914</name>
</gene>
<keyword evidence="2" id="KW-1185">Reference proteome</keyword>
<evidence type="ECO:0000313" key="2">
    <source>
        <dbReference type="Proteomes" id="UP000289738"/>
    </source>
</evidence>
<dbReference type="EMBL" id="SDMP01000003">
    <property type="protein sequence ID" value="RYR68413.1"/>
    <property type="molecule type" value="Genomic_DNA"/>
</dbReference>
<dbReference type="AlphaFoldDB" id="A0A445DYY5"/>
<accession>A0A445DYY5</accession>
<organism evidence="1 2">
    <name type="scientific">Arachis hypogaea</name>
    <name type="common">Peanut</name>
    <dbReference type="NCBI Taxonomy" id="3818"/>
    <lineage>
        <taxon>Eukaryota</taxon>
        <taxon>Viridiplantae</taxon>
        <taxon>Streptophyta</taxon>
        <taxon>Embryophyta</taxon>
        <taxon>Tracheophyta</taxon>
        <taxon>Spermatophyta</taxon>
        <taxon>Magnoliopsida</taxon>
        <taxon>eudicotyledons</taxon>
        <taxon>Gunneridae</taxon>
        <taxon>Pentapetalae</taxon>
        <taxon>rosids</taxon>
        <taxon>fabids</taxon>
        <taxon>Fabales</taxon>
        <taxon>Fabaceae</taxon>
        <taxon>Papilionoideae</taxon>
        <taxon>50 kb inversion clade</taxon>
        <taxon>dalbergioids sensu lato</taxon>
        <taxon>Dalbergieae</taxon>
        <taxon>Pterocarpus clade</taxon>
        <taxon>Arachis</taxon>
    </lineage>
</organism>
<name>A0A445DYY5_ARAHY</name>
<proteinExistence type="predicted"/>
<protein>
    <submittedName>
        <fullName evidence="1">Uncharacterized protein</fullName>
    </submittedName>
</protein>
<comment type="caution">
    <text evidence="1">The sequence shown here is derived from an EMBL/GenBank/DDBJ whole genome shotgun (WGS) entry which is preliminary data.</text>
</comment>
<sequence length="257" mass="29422">MLVNHFVQLKFIWDAEHNLMIRKIYDHRATKHFKQMMSDVCKGHDHLTSWIRPAIKKEVEVYFTHDEGFKRRRLTNIANRVSPRLSKYMGGSATFMKRKSKLYKSLDREATLAETFKYTHTLKDNKERFADERGLHAEVRGHDLAISAASGNDEVDSETSMVDPDRLWCEIVSQPHKNIPASGWDRFLLVASAPPCWGFLCLCLYHQSCQFPGSCRLEGGGAEAGSEQRYNDLLTRVGGAVAISSDLTEKMEQLERL</sequence>